<dbReference type="InterPro" id="IPR043917">
    <property type="entry name" value="DUF5753"/>
</dbReference>
<dbReference type="RefSeq" id="WP_008417614.1">
    <property type="nucleotide sequence ID" value="NZ_CP014485.1"/>
</dbReference>
<dbReference type="GO" id="GO:0003677">
    <property type="term" value="F:DNA binding"/>
    <property type="evidence" value="ECO:0007669"/>
    <property type="project" value="InterPro"/>
</dbReference>
<comment type="caution">
    <text evidence="2">The sequence shown here is derived from an EMBL/GenBank/DDBJ whole genome shotgun (WGS) entry which is preliminary data.</text>
</comment>
<dbReference type="Pfam" id="PF13560">
    <property type="entry name" value="HTH_31"/>
    <property type="match status" value="1"/>
</dbReference>
<dbReference type="Proteomes" id="UP000292693">
    <property type="component" value="Unassembled WGS sequence"/>
</dbReference>
<proteinExistence type="predicted"/>
<accession>A0A0X3WVS6</accession>
<protein>
    <submittedName>
        <fullName evidence="2">XRE family transcriptional regulator</fullName>
    </submittedName>
</protein>
<dbReference type="InterPro" id="IPR010982">
    <property type="entry name" value="Lambda_DNA-bd_dom_sf"/>
</dbReference>
<evidence type="ECO:0000313" key="2">
    <source>
        <dbReference type="EMBL" id="RZE24835.1"/>
    </source>
</evidence>
<dbReference type="EMBL" id="PKLL01000011">
    <property type="protein sequence ID" value="RZE24835.1"/>
    <property type="molecule type" value="Genomic_DNA"/>
</dbReference>
<dbReference type="AlphaFoldDB" id="A0A126Y1N1"/>
<accession>A0A126Y1N1</accession>
<organism evidence="2 3">
    <name type="scientific">Streptomyces albidoflavus</name>
    <dbReference type="NCBI Taxonomy" id="1886"/>
    <lineage>
        <taxon>Bacteria</taxon>
        <taxon>Bacillati</taxon>
        <taxon>Actinomycetota</taxon>
        <taxon>Actinomycetes</taxon>
        <taxon>Kitasatosporales</taxon>
        <taxon>Streptomycetaceae</taxon>
        <taxon>Streptomyces</taxon>
        <taxon>Streptomyces albidoflavus group</taxon>
    </lineage>
</organism>
<dbReference type="Pfam" id="PF19054">
    <property type="entry name" value="DUF5753"/>
    <property type="match status" value="1"/>
</dbReference>
<feature type="domain" description="DUF5753" evidence="1">
    <location>
        <begin position="102"/>
        <end position="282"/>
    </location>
</feature>
<evidence type="ECO:0000313" key="3">
    <source>
        <dbReference type="Proteomes" id="UP000292693"/>
    </source>
</evidence>
<dbReference type="Gene3D" id="1.10.260.40">
    <property type="entry name" value="lambda repressor-like DNA-binding domains"/>
    <property type="match status" value="1"/>
</dbReference>
<gene>
    <name evidence="2" type="ORF">C0Q92_10695</name>
</gene>
<reference evidence="2 3" key="1">
    <citation type="submission" date="2017-12" db="EMBL/GenBank/DDBJ databases">
        <title>Population genomics insights into the ecological differentiation and adaptive evolution in streptomycetes.</title>
        <authorList>
            <person name="Li Y."/>
            <person name="Huang Y."/>
        </authorList>
    </citation>
    <scope>NUCLEOTIDE SEQUENCE [LARGE SCALE GENOMIC DNA]</scope>
    <source>
        <strain evidence="2 3">NBRC 100770</strain>
    </source>
</reference>
<name>A0A126Y1N1_9ACTN</name>
<sequence>MSAPTVRRRRLGAKLRTLRGELTLEEVAEASGGLFVTSKLSRIETAKSAAKAKDVETLLDLYASLGREVSDELRSALVTLTKEASQRGWWHSYRGVLSPVHADLISLESEAESILSWQVGAIPGLLHTAEYAREIIRATAMSEALEARVDALVEVRLARQAVLTREDPVSLWAIIAEHALRSSSQTDGAMREQLGRLLSMGKRPNVNIQVLPSDAPLHVGQLGSFTLLGFGPHPDLDVVHTESLTSALYVEERDKVAAHRDAWQRLTSAAASVDASADLITQIRKKL</sequence>
<evidence type="ECO:0000259" key="1">
    <source>
        <dbReference type="Pfam" id="PF19054"/>
    </source>
</evidence>